<dbReference type="Gene3D" id="3.30.565.10">
    <property type="entry name" value="Histidine kinase-like ATPase, C-terminal domain"/>
    <property type="match status" value="1"/>
</dbReference>
<dbReference type="SMART" id="SM00388">
    <property type="entry name" value="HisKA"/>
    <property type="match status" value="1"/>
</dbReference>
<dbReference type="InterPro" id="IPR036097">
    <property type="entry name" value="HisK_dim/P_sf"/>
</dbReference>
<dbReference type="GO" id="GO:0000156">
    <property type="term" value="F:phosphorelay response regulator activity"/>
    <property type="evidence" value="ECO:0007669"/>
    <property type="project" value="TreeGrafter"/>
</dbReference>
<dbReference type="InterPro" id="IPR003661">
    <property type="entry name" value="HisK_dim/P_dom"/>
</dbReference>
<evidence type="ECO:0000256" key="2">
    <source>
        <dbReference type="ARBA" id="ARBA00012438"/>
    </source>
</evidence>
<dbReference type="EC" id="2.7.13.3" evidence="2"/>
<evidence type="ECO:0000256" key="6">
    <source>
        <dbReference type="SAM" id="Coils"/>
    </source>
</evidence>
<dbReference type="InterPro" id="IPR036890">
    <property type="entry name" value="HATPase_C_sf"/>
</dbReference>
<name>A0A0W7WNQ5_9RHOB</name>
<evidence type="ECO:0000256" key="5">
    <source>
        <dbReference type="ARBA" id="ARBA00022777"/>
    </source>
</evidence>
<keyword evidence="6" id="KW-0175">Coiled coil</keyword>
<dbReference type="SUPFAM" id="SSF47384">
    <property type="entry name" value="Homodimeric domain of signal transducing histidine kinase"/>
    <property type="match status" value="1"/>
</dbReference>
<dbReference type="CDD" id="cd00082">
    <property type="entry name" value="HisKA"/>
    <property type="match status" value="1"/>
</dbReference>
<dbReference type="InterPro" id="IPR003594">
    <property type="entry name" value="HATPase_dom"/>
</dbReference>
<keyword evidence="5" id="KW-0418">Kinase</keyword>
<dbReference type="GO" id="GO:0007234">
    <property type="term" value="P:osmosensory signaling via phosphorelay pathway"/>
    <property type="evidence" value="ECO:0007669"/>
    <property type="project" value="TreeGrafter"/>
</dbReference>
<dbReference type="SUPFAM" id="SSF55874">
    <property type="entry name" value="ATPase domain of HSP90 chaperone/DNA topoisomerase II/histidine kinase"/>
    <property type="match status" value="1"/>
</dbReference>
<dbReference type="GO" id="GO:0000155">
    <property type="term" value="F:phosphorelay sensor kinase activity"/>
    <property type="evidence" value="ECO:0007669"/>
    <property type="project" value="InterPro"/>
</dbReference>
<sequence length="379" mass="41533">MDARISVEADRAGPRCDLAFHALPRPALIVSRAGLVLGCNAALRQRIDPPARPDPGAPCLLEALFRGRSDRLLDDIKAAATGNRLTLTPRHPCEGAKRLQSFEVCPLRDGTVIAPQFLLVEAPGSTLDTVFTSLNLRLREANERAARARELNRRLKEKHAELERFSHAAAHDLKAPLRSIANCLSFLEEDLGHDLPEDSREDLAIASRAAGRLERLISDLLQLARTDTVELAREPVAVADAMAEVQELLAAQVTETGATIRIEGDPGMVEAEPVLFRQLLQNLVSNALKYRAPDRAPEILLRRVPGAPDRLQLQDNGTGFENERKERIFAPFQRLVPHGQIEGSGLGLATCQAICRRHGWQMDATGDPGRGAMFEIIGV</sequence>
<feature type="coiled-coil region" evidence="6">
    <location>
        <begin position="131"/>
        <end position="168"/>
    </location>
</feature>
<dbReference type="Pfam" id="PF00512">
    <property type="entry name" value="HisKA"/>
    <property type="match status" value="1"/>
</dbReference>
<dbReference type="Gene3D" id="1.10.287.130">
    <property type="match status" value="1"/>
</dbReference>
<organism evidence="8 9">
    <name type="scientific">Pseudoponticoccus marisrubri</name>
    <dbReference type="NCBI Taxonomy" id="1685382"/>
    <lineage>
        <taxon>Bacteria</taxon>
        <taxon>Pseudomonadati</taxon>
        <taxon>Pseudomonadota</taxon>
        <taxon>Alphaproteobacteria</taxon>
        <taxon>Rhodobacterales</taxon>
        <taxon>Roseobacteraceae</taxon>
        <taxon>Pseudoponticoccus</taxon>
    </lineage>
</organism>
<protein>
    <recommendedName>
        <fullName evidence="2">histidine kinase</fullName>
        <ecNumber evidence="2">2.7.13.3</ecNumber>
    </recommendedName>
</protein>
<evidence type="ECO:0000256" key="1">
    <source>
        <dbReference type="ARBA" id="ARBA00000085"/>
    </source>
</evidence>
<evidence type="ECO:0000256" key="4">
    <source>
        <dbReference type="ARBA" id="ARBA00022679"/>
    </source>
</evidence>
<comment type="caution">
    <text evidence="8">The sequence shown here is derived from an EMBL/GenBank/DDBJ whole genome shotgun (WGS) entry which is preliminary data.</text>
</comment>
<evidence type="ECO:0000259" key="7">
    <source>
        <dbReference type="PROSITE" id="PS50109"/>
    </source>
</evidence>
<dbReference type="PANTHER" id="PTHR42878:SF15">
    <property type="entry name" value="BACTERIOPHYTOCHROME"/>
    <property type="match status" value="1"/>
</dbReference>
<gene>
    <name evidence="8" type="ORF">AVJ23_00350</name>
</gene>
<accession>A0A0W7WNQ5</accession>
<evidence type="ECO:0000313" key="9">
    <source>
        <dbReference type="Proteomes" id="UP000054396"/>
    </source>
</evidence>
<reference evidence="8 9" key="1">
    <citation type="submission" date="2015-12" db="EMBL/GenBank/DDBJ databases">
        <authorList>
            <person name="Shamseldin A."/>
            <person name="Moawad H."/>
            <person name="Abd El-Rahim W.M."/>
            <person name="Sadowsky M.J."/>
        </authorList>
    </citation>
    <scope>NUCLEOTIDE SEQUENCE [LARGE SCALE GENOMIC DNA]</scope>
    <source>
        <strain evidence="8 9">SJ5A-1</strain>
    </source>
</reference>
<evidence type="ECO:0000313" key="8">
    <source>
        <dbReference type="EMBL" id="KUF12222.1"/>
    </source>
</evidence>
<dbReference type="STRING" id="1685382.AVJ23_00350"/>
<keyword evidence="9" id="KW-1185">Reference proteome</keyword>
<dbReference type="InterPro" id="IPR005467">
    <property type="entry name" value="His_kinase_dom"/>
</dbReference>
<dbReference type="Proteomes" id="UP000054396">
    <property type="component" value="Unassembled WGS sequence"/>
</dbReference>
<keyword evidence="3" id="KW-0597">Phosphoprotein</keyword>
<dbReference type="RefSeq" id="WP_058860172.1">
    <property type="nucleotide sequence ID" value="NZ_LPXO01000001.1"/>
</dbReference>
<dbReference type="InterPro" id="IPR050351">
    <property type="entry name" value="BphY/WalK/GraS-like"/>
</dbReference>
<dbReference type="AlphaFoldDB" id="A0A0W7WNQ5"/>
<dbReference type="PANTHER" id="PTHR42878">
    <property type="entry name" value="TWO-COMPONENT HISTIDINE KINASE"/>
    <property type="match status" value="1"/>
</dbReference>
<evidence type="ECO:0000256" key="3">
    <source>
        <dbReference type="ARBA" id="ARBA00022553"/>
    </source>
</evidence>
<dbReference type="PRINTS" id="PR00344">
    <property type="entry name" value="BCTRLSENSOR"/>
</dbReference>
<dbReference type="InterPro" id="IPR004358">
    <property type="entry name" value="Sig_transdc_His_kin-like_C"/>
</dbReference>
<dbReference type="EMBL" id="LPXO01000001">
    <property type="protein sequence ID" value="KUF12222.1"/>
    <property type="molecule type" value="Genomic_DNA"/>
</dbReference>
<dbReference type="SMART" id="SM00387">
    <property type="entry name" value="HATPase_c"/>
    <property type="match status" value="1"/>
</dbReference>
<keyword evidence="4" id="KW-0808">Transferase</keyword>
<dbReference type="PROSITE" id="PS50109">
    <property type="entry name" value="HIS_KIN"/>
    <property type="match status" value="1"/>
</dbReference>
<dbReference type="GO" id="GO:0030295">
    <property type="term" value="F:protein kinase activator activity"/>
    <property type="evidence" value="ECO:0007669"/>
    <property type="project" value="TreeGrafter"/>
</dbReference>
<proteinExistence type="predicted"/>
<feature type="domain" description="Histidine kinase" evidence="7">
    <location>
        <begin position="168"/>
        <end position="376"/>
    </location>
</feature>
<dbReference type="Pfam" id="PF02518">
    <property type="entry name" value="HATPase_c"/>
    <property type="match status" value="1"/>
</dbReference>
<comment type="catalytic activity">
    <reaction evidence="1">
        <text>ATP + protein L-histidine = ADP + protein N-phospho-L-histidine.</text>
        <dbReference type="EC" id="2.7.13.3"/>
    </reaction>
</comment>